<sequence>MSRKIEVELGEDLQEDFESFLAVCESFGIKPRINSFLYYVSNFGTYKRPKEEGWE</sequence>
<dbReference type="Proteomes" id="UP000829362">
    <property type="component" value="Segment"/>
</dbReference>
<keyword evidence="2" id="KW-1185">Reference proteome</keyword>
<evidence type="ECO:0000313" key="1">
    <source>
        <dbReference type="EMBL" id="UNH61247.1"/>
    </source>
</evidence>
<evidence type="ECO:0000313" key="2">
    <source>
        <dbReference type="Proteomes" id="UP000829362"/>
    </source>
</evidence>
<organism evidence="1 2">
    <name type="scientific">Synechococcus phage S-SZBM1</name>
    <dbReference type="NCBI Taxonomy" id="2926475"/>
    <lineage>
        <taxon>Viruses</taxon>
        <taxon>Duplodnaviria</taxon>
        <taxon>Heunggongvirae</taxon>
        <taxon>Uroviricota</taxon>
        <taxon>Caudoviricetes</taxon>
        <taxon>Pantevenvirales</taxon>
        <taxon>Kyanoviridae</taxon>
        <taxon>Shenzhenivirus</taxon>
        <taxon>Shenzhenivirus sszbm1</taxon>
    </lineage>
</organism>
<accession>A0AC61TSM0</accession>
<name>A0AC61TSM0_9CAUD</name>
<reference evidence="1" key="1">
    <citation type="submission" date="2021-11" db="EMBL/GenBank/DDBJ databases">
        <authorList>
            <person name="Rong C."/>
            <person name="Yang Y."/>
            <person name="Li S."/>
            <person name="Zhou K."/>
            <person name="Xu Y."/>
            <person name="Zhang R."/>
            <person name="Zhang Y."/>
        </authorList>
    </citation>
    <scope>NUCLEOTIDE SEQUENCE</scope>
</reference>
<gene>
    <name evidence="1" type="ORF">SSZBM1_130</name>
</gene>
<dbReference type="EMBL" id="OL473597">
    <property type="protein sequence ID" value="UNH61247.1"/>
    <property type="molecule type" value="Genomic_DNA"/>
</dbReference>
<protein>
    <submittedName>
        <fullName evidence="1">Uncharacterized protein</fullName>
    </submittedName>
</protein>
<proteinExistence type="predicted"/>